<proteinExistence type="predicted"/>
<dbReference type="RefSeq" id="WP_419194031.1">
    <property type="nucleotide sequence ID" value="NZ_SJPJ01000001.1"/>
</dbReference>
<feature type="chain" id="PRO_5022671942" evidence="1">
    <location>
        <begin position="26"/>
        <end position="201"/>
    </location>
</feature>
<dbReference type="AlphaFoldDB" id="A0A5C5Z0E2"/>
<comment type="caution">
    <text evidence="2">The sequence shown here is derived from an EMBL/GenBank/DDBJ whole genome shotgun (WGS) entry which is preliminary data.</text>
</comment>
<organism evidence="2 3">
    <name type="scientific">Novipirellula herctigrandis</name>
    <dbReference type="NCBI Taxonomy" id="2527986"/>
    <lineage>
        <taxon>Bacteria</taxon>
        <taxon>Pseudomonadati</taxon>
        <taxon>Planctomycetota</taxon>
        <taxon>Planctomycetia</taxon>
        <taxon>Pirellulales</taxon>
        <taxon>Pirellulaceae</taxon>
        <taxon>Novipirellula</taxon>
    </lineage>
</organism>
<gene>
    <name evidence="2" type="ORF">CA13_15760</name>
</gene>
<feature type="signal peptide" evidence="1">
    <location>
        <begin position="1"/>
        <end position="25"/>
    </location>
</feature>
<name>A0A5C5Z0E2_9BACT</name>
<accession>A0A5C5Z0E2</accession>
<evidence type="ECO:0000256" key="1">
    <source>
        <dbReference type="SAM" id="SignalP"/>
    </source>
</evidence>
<reference evidence="2 3" key="1">
    <citation type="submission" date="2019-02" db="EMBL/GenBank/DDBJ databases">
        <title>Deep-cultivation of Planctomycetes and their phenomic and genomic characterization uncovers novel biology.</title>
        <authorList>
            <person name="Wiegand S."/>
            <person name="Jogler M."/>
            <person name="Boedeker C."/>
            <person name="Pinto D."/>
            <person name="Vollmers J."/>
            <person name="Rivas-Marin E."/>
            <person name="Kohn T."/>
            <person name="Peeters S.H."/>
            <person name="Heuer A."/>
            <person name="Rast P."/>
            <person name="Oberbeckmann S."/>
            <person name="Bunk B."/>
            <person name="Jeske O."/>
            <person name="Meyerdierks A."/>
            <person name="Storesund J.E."/>
            <person name="Kallscheuer N."/>
            <person name="Luecker S."/>
            <person name="Lage O.M."/>
            <person name="Pohl T."/>
            <person name="Merkel B.J."/>
            <person name="Hornburger P."/>
            <person name="Mueller R.-W."/>
            <person name="Bruemmer F."/>
            <person name="Labrenz M."/>
            <person name="Spormann A.M."/>
            <person name="Op Den Camp H."/>
            <person name="Overmann J."/>
            <person name="Amann R."/>
            <person name="Jetten M.S.M."/>
            <person name="Mascher T."/>
            <person name="Medema M.H."/>
            <person name="Devos D.P."/>
            <person name="Kaster A.-K."/>
            <person name="Ovreas L."/>
            <person name="Rohde M."/>
            <person name="Galperin M.Y."/>
            <person name="Jogler C."/>
        </authorList>
    </citation>
    <scope>NUCLEOTIDE SEQUENCE [LARGE SCALE GENOMIC DNA]</scope>
    <source>
        <strain evidence="2 3">CA13</strain>
    </source>
</reference>
<evidence type="ECO:0000313" key="2">
    <source>
        <dbReference type="EMBL" id="TWT80163.1"/>
    </source>
</evidence>
<sequence precursor="true">MKRIIPLGLLGLATLLTLSTSTASAFGPCCCFCEEGRCQVKVEKEEVETTKFVVECETICIPPLRFPWECGPLKKCGKVRTIKKLGTEKGKKTVCVYDWSALHCCPSCYSKVRGGCGCDSGCDSYSCCAQADVPASNDVRAVALADAAKAAVDFAARFPEVSVAAIGAIQSAKPDSDGWVTLSNHEEVAVASDVELIEVSR</sequence>
<dbReference type="Proteomes" id="UP000315010">
    <property type="component" value="Unassembled WGS sequence"/>
</dbReference>
<keyword evidence="1" id="KW-0732">Signal</keyword>
<dbReference type="EMBL" id="SJPJ01000001">
    <property type="protein sequence ID" value="TWT80163.1"/>
    <property type="molecule type" value="Genomic_DNA"/>
</dbReference>
<keyword evidence="3" id="KW-1185">Reference proteome</keyword>
<evidence type="ECO:0000313" key="3">
    <source>
        <dbReference type="Proteomes" id="UP000315010"/>
    </source>
</evidence>
<protein>
    <submittedName>
        <fullName evidence="2">Uncharacterized protein</fullName>
    </submittedName>
</protein>